<feature type="compositionally biased region" description="Polar residues" evidence="3">
    <location>
        <begin position="883"/>
        <end position="904"/>
    </location>
</feature>
<dbReference type="InterPro" id="IPR011257">
    <property type="entry name" value="DNA_glycosylase"/>
</dbReference>
<dbReference type="EnsemblPlants" id="Zm00001eb264110_T002">
    <property type="protein sequence ID" value="Zm00001eb264110_P002"/>
    <property type="gene ID" value="Zm00001eb264110"/>
</dbReference>
<dbReference type="PANTHER" id="PTHR15074:SF0">
    <property type="entry name" value="METHYL-CPG-BINDING DOMAIN PROTEIN 4-LIKE PROTEIN"/>
    <property type="match status" value="1"/>
</dbReference>
<feature type="compositionally biased region" description="Basic and acidic residues" evidence="3">
    <location>
        <begin position="355"/>
        <end position="372"/>
    </location>
</feature>
<reference evidence="5" key="2">
    <citation type="submission" date="2015-12" db="EMBL/GenBank/DDBJ databases">
        <title>Update maize B73 reference genome by single molecule sequencing technologies.</title>
        <authorList>
            <consortium name="Maize Genome Sequencing Project"/>
            <person name="Ware D."/>
        </authorList>
    </citation>
    <scope>NUCLEOTIDE SEQUENCE</scope>
    <source>
        <tissue evidence="5">Seedling</tissue>
    </source>
</reference>
<dbReference type="GO" id="GO:0005634">
    <property type="term" value="C:nucleus"/>
    <property type="evidence" value="ECO:0000318"/>
    <property type="project" value="GO_Central"/>
</dbReference>
<name>A0A1D6LF31_MAIZE</name>
<reference evidence="6" key="3">
    <citation type="submission" date="2019-07" db="EMBL/GenBank/DDBJ databases">
        <authorList>
            <person name="Seetharam A."/>
            <person name="Woodhouse M."/>
            <person name="Cannon E."/>
        </authorList>
    </citation>
    <scope>NUCLEOTIDE SEQUENCE [LARGE SCALE GENOMIC DNA]</scope>
    <source>
        <strain evidence="6">cv. B73</strain>
    </source>
</reference>
<evidence type="ECO:0000256" key="2">
    <source>
        <dbReference type="ARBA" id="ARBA00023242"/>
    </source>
</evidence>
<evidence type="ECO:0000313" key="6">
    <source>
        <dbReference type="EnsemblPlants" id="Zm00001eb264110_P002"/>
    </source>
</evidence>
<keyword evidence="7" id="KW-1185">Reference proteome</keyword>
<sequence length="1115" mass="122377">MSIAWLPSTNPAAGPLAIAEAVPISISLVQFFSPECTMSALPPAEELDASHQKKRRRRKKHREQVEAIAASSEPPPPPASPESKPKSTIPVAPETLTSAAVRESPRPLGNPESKSESPLLVAPETLASAVMAAAAVRLVKERERKNQVVPPASPLMEEPVWKEEKQRKKRKHVGAALVVPSPPTPDAAQNLRMEAKMMAEGATVRKKQRRLKAGQEQSGEPPFSIDVHPQGGEEATDDGGVGVMVTQCVKRSKSKNSRVLKTQQTLPQGFFPPMANPNSIDQDPNYSSPFGAFFAQFAYKPANIADRPARLPPRGHPSSGSSLLTGKETSKAAWTATSNTKQPCPASESTSDSQEEARIEGKEKPEKKMTREMAVRESTRHLAILESMSASSVPVAPETPTSAAMTAATVMQDKECKRENQEALPAAPLIEDPVPKVEKRHKKRKVAQITQMENKVMTEGATVRKKHRRQKVKQEQSGQTPFLNDVYSKAGEEAAAGGVMGSQCVKRIDRSKNSKVLKKQQTLPQGFFPPIANPDFIDQDPNYCSPFGAFFAQFAYKPERRQDGNGSPLPSTTGRTARLPPRGHPLSGSSLLTAKEVSKAARTTTLNTKQPCPASESTSDSQEEARIEGKEKPEKKMTREMAARESPRHLAILESMSASSVPVAPETLTSAMTAATVMQDKERKRENQEALPAAPLIEDPVPKVEKRHKKRKDREAAMIIPSVPTAAVAQITQMEKKVMTEGATVRKKHRRRKVEQEQSGETPFLNDVYSRAGEEAAAGGVMGRQCVKRINRSKNSKVLKKQQTLPQGFFPPIANPDFIDQDPNYCSPFGAFFAQFAYKPERRQDGNGSPLPSTTGRTARLPPRGHPSSGSSLLTAKEVSKAARTTTLNTKQACPASASISSSQEGVRVKGKKKPEEKTTMEKKPRKPPILLSPAEKWSDKYRRLPLDQLVPPPRSPHKLLQEKYASDPWKVIVICMLLNLTQGKQVRKKVKGFFKRYPDAQTAYTADPEKMAEYLAPLGLQRVKTNRIQKFSKAYVGEEWTYITELCGVGKYAADAYAIFCAGRANEVVPKDHKLVDYWNYVCFELPSIQKSQEAGVTELGNLVAKVQEVAVSC</sequence>
<dbReference type="OrthoDB" id="10265068at2759"/>
<dbReference type="FunFam" id="1.10.340.30:FF:000007">
    <property type="entry name" value="Methyl-CpG-binding domain protein 4"/>
    <property type="match status" value="1"/>
</dbReference>
<feature type="region of interest" description="Disordered" evidence="3">
    <location>
        <begin position="741"/>
        <end position="761"/>
    </location>
</feature>
<feature type="region of interest" description="Disordered" evidence="3">
    <location>
        <begin position="306"/>
        <end position="372"/>
    </location>
</feature>
<feature type="compositionally biased region" description="Basic and acidic residues" evidence="3">
    <location>
        <begin position="914"/>
        <end position="923"/>
    </location>
</feature>
<evidence type="ECO:0000313" key="7">
    <source>
        <dbReference type="Proteomes" id="UP000007305"/>
    </source>
</evidence>
<reference evidence="7" key="1">
    <citation type="journal article" date="2009" name="Science">
        <title>The B73 maize genome: complexity, diversity, and dynamics.</title>
        <authorList>
            <person name="Schnable P.S."/>
            <person name="Ware D."/>
            <person name="Fulton R.S."/>
            <person name="Stein J.C."/>
            <person name="Wei F."/>
            <person name="Pasternak S."/>
            <person name="Liang C."/>
            <person name="Zhang J."/>
            <person name="Fulton L."/>
            <person name="Graves T.A."/>
            <person name="Minx P."/>
            <person name="Reily A.D."/>
            <person name="Courtney L."/>
            <person name="Kruchowski S.S."/>
            <person name="Tomlinson C."/>
            <person name="Strong C."/>
            <person name="Delehaunty K."/>
            <person name="Fronick C."/>
            <person name="Courtney B."/>
            <person name="Rock S.M."/>
            <person name="Belter E."/>
            <person name="Du F."/>
            <person name="Kim K."/>
            <person name="Abbott R.M."/>
            <person name="Cotton M."/>
            <person name="Levy A."/>
            <person name="Marchetto P."/>
            <person name="Ochoa K."/>
            <person name="Jackson S.M."/>
            <person name="Gillam B."/>
            <person name="Chen W."/>
            <person name="Yan L."/>
            <person name="Higginbotham J."/>
            <person name="Cardenas M."/>
            <person name="Waligorski J."/>
            <person name="Applebaum E."/>
            <person name="Phelps L."/>
            <person name="Falcone J."/>
            <person name="Kanchi K."/>
            <person name="Thane T."/>
            <person name="Scimone A."/>
            <person name="Thane N."/>
            <person name="Henke J."/>
            <person name="Wang T."/>
            <person name="Ruppert J."/>
            <person name="Shah N."/>
            <person name="Rotter K."/>
            <person name="Hodges J."/>
            <person name="Ingenthron E."/>
            <person name="Cordes M."/>
            <person name="Kohlberg S."/>
            <person name="Sgro J."/>
            <person name="Delgado B."/>
            <person name="Mead K."/>
            <person name="Chinwalla A."/>
            <person name="Leonard S."/>
            <person name="Crouse K."/>
            <person name="Collura K."/>
            <person name="Kudrna D."/>
            <person name="Currie J."/>
            <person name="He R."/>
            <person name="Angelova A."/>
            <person name="Rajasekar S."/>
            <person name="Mueller T."/>
            <person name="Lomeli R."/>
            <person name="Scara G."/>
            <person name="Ko A."/>
            <person name="Delaney K."/>
            <person name="Wissotski M."/>
            <person name="Lopez G."/>
            <person name="Campos D."/>
            <person name="Braidotti M."/>
            <person name="Ashley E."/>
            <person name="Golser W."/>
            <person name="Kim H."/>
            <person name="Lee S."/>
            <person name="Lin J."/>
            <person name="Dujmic Z."/>
            <person name="Kim W."/>
            <person name="Talag J."/>
            <person name="Zuccolo A."/>
            <person name="Fan C."/>
            <person name="Sebastian A."/>
            <person name="Kramer M."/>
            <person name="Spiegel L."/>
            <person name="Nascimento L."/>
            <person name="Zutavern T."/>
            <person name="Miller B."/>
            <person name="Ambroise C."/>
            <person name="Muller S."/>
            <person name="Spooner W."/>
            <person name="Narechania A."/>
            <person name="Ren L."/>
            <person name="Wei S."/>
            <person name="Kumari S."/>
            <person name="Faga B."/>
            <person name="Levy M.J."/>
            <person name="McMahan L."/>
            <person name="Van Buren P."/>
            <person name="Vaughn M.W."/>
            <person name="Ying K."/>
            <person name="Yeh C.-T."/>
            <person name="Emrich S.J."/>
            <person name="Jia Y."/>
            <person name="Kalyanaraman A."/>
            <person name="Hsia A.-P."/>
            <person name="Barbazuk W.B."/>
            <person name="Baucom R.S."/>
            <person name="Brutnell T.P."/>
            <person name="Carpita N.C."/>
            <person name="Chaparro C."/>
            <person name="Chia J.-M."/>
            <person name="Deragon J.-M."/>
            <person name="Estill J.C."/>
            <person name="Fu Y."/>
            <person name="Jeddeloh J.A."/>
            <person name="Han Y."/>
            <person name="Lee H."/>
            <person name="Li P."/>
            <person name="Lisch D.R."/>
            <person name="Liu S."/>
            <person name="Liu Z."/>
            <person name="Nagel D.H."/>
            <person name="McCann M.C."/>
            <person name="SanMiguel P."/>
            <person name="Myers A.M."/>
            <person name="Nettleton D."/>
            <person name="Nguyen J."/>
            <person name="Penning B.W."/>
            <person name="Ponnala L."/>
            <person name="Schneider K.L."/>
            <person name="Schwartz D.C."/>
            <person name="Sharma A."/>
            <person name="Soderlund C."/>
            <person name="Springer N.M."/>
            <person name="Sun Q."/>
            <person name="Wang H."/>
            <person name="Waterman M."/>
            <person name="Westerman R."/>
            <person name="Wolfgruber T.K."/>
            <person name="Yang L."/>
            <person name="Yu Y."/>
            <person name="Zhang L."/>
            <person name="Zhou S."/>
            <person name="Zhu Q."/>
            <person name="Bennetzen J.L."/>
            <person name="Dawe R.K."/>
            <person name="Jiang J."/>
            <person name="Jiang N."/>
            <person name="Presting G.G."/>
            <person name="Wessler S.R."/>
            <person name="Aluru S."/>
            <person name="Martienssen R.A."/>
            <person name="Clifton S.W."/>
            <person name="McCombie W.R."/>
            <person name="Wing R.A."/>
            <person name="Wilson R.K."/>
        </authorList>
    </citation>
    <scope>NUCLEOTIDE SEQUENCE [LARGE SCALE GENOMIC DNA]</scope>
    <source>
        <strain evidence="7">cv. B73</strain>
    </source>
</reference>
<dbReference type="GO" id="GO:0006284">
    <property type="term" value="P:base-excision repair"/>
    <property type="evidence" value="ECO:0007669"/>
    <property type="project" value="InterPro"/>
</dbReference>
<keyword evidence="2" id="KW-0539">Nucleus</keyword>
<feature type="region of interest" description="Disordered" evidence="3">
    <location>
        <begin position="842"/>
        <end position="935"/>
    </location>
</feature>
<evidence type="ECO:0000313" key="5">
    <source>
        <dbReference type="EMBL" id="AQK78551.1"/>
    </source>
</evidence>
<feature type="compositionally biased region" description="Basic and acidic residues" evidence="3">
    <location>
        <begin position="623"/>
        <end position="645"/>
    </location>
</feature>
<dbReference type="ExpressionAtlas" id="A0A1D6LF31">
    <property type="expression patterns" value="baseline and differential"/>
</dbReference>
<dbReference type="InterPro" id="IPR003265">
    <property type="entry name" value="HhH-GPD_domain"/>
</dbReference>
<dbReference type="AlphaFoldDB" id="A0A1D6LF31"/>
<protein>
    <submittedName>
        <fullName evidence="5">Methyl-CpG-binding domain protein 4-like protein</fullName>
    </submittedName>
</protein>
<dbReference type="PANTHER" id="PTHR15074">
    <property type="entry name" value="METHYL-CPG-BINDING PROTEIN"/>
    <property type="match status" value="1"/>
</dbReference>
<dbReference type="InterPro" id="IPR045138">
    <property type="entry name" value="MeCP2/MBD4"/>
</dbReference>
<dbReference type="RefSeq" id="XP_008648540.1">
    <property type="nucleotide sequence ID" value="XM_008650318.3"/>
</dbReference>
<dbReference type="EMBL" id="CM000782">
    <property type="protein sequence ID" value="AQK78551.1"/>
    <property type="molecule type" value="Genomic_DNA"/>
</dbReference>
<reference evidence="6" key="4">
    <citation type="submission" date="2021-05" db="UniProtKB">
        <authorList>
            <consortium name="EnsemblPlants"/>
        </authorList>
    </citation>
    <scope>IDENTIFICATION</scope>
    <source>
        <strain evidence="6">cv. B73</strain>
    </source>
</reference>
<proteinExistence type="predicted"/>
<feature type="compositionally biased region" description="Polar residues" evidence="3">
    <location>
        <begin position="564"/>
        <end position="575"/>
    </location>
</feature>
<dbReference type="SUPFAM" id="SSF48150">
    <property type="entry name" value="DNA-glycosylase"/>
    <property type="match status" value="1"/>
</dbReference>
<feature type="region of interest" description="Disordered" evidence="3">
    <location>
        <begin position="560"/>
        <end position="645"/>
    </location>
</feature>
<dbReference type="GO" id="GO:0003677">
    <property type="term" value="F:DNA binding"/>
    <property type="evidence" value="ECO:0000318"/>
    <property type="project" value="GO_Central"/>
</dbReference>
<gene>
    <name evidence="6" type="primary">LOC103629127</name>
    <name evidence="5" type="ORF">ZEAMMB73_Zm00001d035228</name>
</gene>
<feature type="region of interest" description="Disordered" evidence="3">
    <location>
        <begin position="202"/>
        <end position="239"/>
    </location>
</feature>
<dbReference type="GO" id="GO:0003824">
    <property type="term" value="F:catalytic activity"/>
    <property type="evidence" value="ECO:0007669"/>
    <property type="project" value="InterPro"/>
</dbReference>
<evidence type="ECO:0000259" key="4">
    <source>
        <dbReference type="Pfam" id="PF00730"/>
    </source>
</evidence>
<dbReference type="Gene3D" id="1.10.340.30">
    <property type="entry name" value="Hypothetical protein, domain 2"/>
    <property type="match status" value="1"/>
</dbReference>
<accession>A0A1D6LF31</accession>
<feature type="compositionally biased region" description="Polar residues" evidence="3">
    <location>
        <begin position="335"/>
        <end position="352"/>
    </location>
</feature>
<dbReference type="GeneID" id="103629127"/>
<feature type="region of interest" description="Disordered" evidence="3">
    <location>
        <begin position="43"/>
        <end position="118"/>
    </location>
</feature>
<dbReference type="STRING" id="4577.A0A1D6LF31"/>
<feature type="compositionally biased region" description="Polar residues" evidence="3">
    <location>
        <begin position="601"/>
        <end position="620"/>
    </location>
</feature>
<dbReference type="SMR" id="A0A1D6LF31"/>
<evidence type="ECO:0000256" key="3">
    <source>
        <dbReference type="SAM" id="MobiDB-lite"/>
    </source>
</evidence>
<feature type="compositionally biased region" description="Polar residues" evidence="3">
    <location>
        <begin position="846"/>
        <end position="857"/>
    </location>
</feature>
<feature type="compositionally biased region" description="Basic residues" evidence="3">
    <location>
        <begin position="52"/>
        <end position="62"/>
    </location>
</feature>
<evidence type="ECO:0000256" key="1">
    <source>
        <dbReference type="ARBA" id="ARBA00004123"/>
    </source>
</evidence>
<comment type="subcellular location">
    <subcellularLocation>
        <location evidence="1">Nucleus</location>
    </subcellularLocation>
</comment>
<feature type="domain" description="HhH-GPD" evidence="4">
    <location>
        <begin position="977"/>
        <end position="1073"/>
    </location>
</feature>
<dbReference type="KEGG" id="zma:103629127"/>
<dbReference type="Pfam" id="PF00730">
    <property type="entry name" value="HhH-GPD"/>
    <property type="match status" value="1"/>
</dbReference>
<dbReference type="Gramene" id="Zm00001eb264110_T002">
    <property type="protein sequence ID" value="Zm00001eb264110_P002"/>
    <property type="gene ID" value="Zm00001eb264110"/>
</dbReference>
<dbReference type="Proteomes" id="UP000007305">
    <property type="component" value="Chromosome 6"/>
</dbReference>
<organism evidence="6 7">
    <name type="scientific">Zea mays</name>
    <name type="common">Maize</name>
    <dbReference type="NCBI Taxonomy" id="4577"/>
    <lineage>
        <taxon>Eukaryota</taxon>
        <taxon>Viridiplantae</taxon>
        <taxon>Streptophyta</taxon>
        <taxon>Embryophyta</taxon>
        <taxon>Tracheophyta</taxon>
        <taxon>Spermatophyta</taxon>
        <taxon>Magnoliopsida</taxon>
        <taxon>Liliopsida</taxon>
        <taxon>Poales</taxon>
        <taxon>Poaceae</taxon>
        <taxon>PACMAD clade</taxon>
        <taxon>Panicoideae</taxon>
        <taxon>Andropogonodae</taxon>
        <taxon>Andropogoneae</taxon>
        <taxon>Tripsacinae</taxon>
        <taxon>Zea</taxon>
    </lineage>
</organism>